<protein>
    <submittedName>
        <fullName evidence="10">BZIP protein DPBF3</fullName>
    </submittedName>
</protein>
<evidence type="ECO:0000256" key="3">
    <source>
        <dbReference type="ARBA" id="ARBA00023015"/>
    </source>
</evidence>
<evidence type="ECO:0000313" key="12">
    <source>
        <dbReference type="Proteomes" id="UP000000763"/>
    </source>
</evidence>
<dbReference type="AlphaFoldDB" id="Q5VQQ8"/>
<dbReference type="InterPro" id="IPR004827">
    <property type="entry name" value="bZIP"/>
</dbReference>
<dbReference type="GO" id="GO:0005634">
    <property type="term" value="C:nucleus"/>
    <property type="evidence" value="ECO:0007669"/>
    <property type="project" value="UniProtKB-SubCell"/>
</dbReference>
<reference evidence="12" key="3">
    <citation type="journal article" date="2008" name="Nucleic Acids Res.">
        <title>The rice annotation project database (RAP-DB): 2008 update.</title>
        <authorList>
            <consortium name="The rice annotation project (RAP)"/>
        </authorList>
    </citation>
    <scope>GENOME REANNOTATION</scope>
    <source>
        <strain evidence="12">cv. Nipponbare</strain>
    </source>
</reference>
<feature type="domain" description="BZIP" evidence="9">
    <location>
        <begin position="263"/>
        <end position="308"/>
    </location>
</feature>
<dbReference type="Proteomes" id="UP000817658">
    <property type="component" value="Chromosome 1"/>
</dbReference>
<dbReference type="InterPro" id="IPR046347">
    <property type="entry name" value="bZIP_sf"/>
</dbReference>
<evidence type="ECO:0000259" key="9">
    <source>
        <dbReference type="PROSITE" id="PS50217"/>
    </source>
</evidence>
<feature type="region of interest" description="Disordered" evidence="8">
    <location>
        <begin position="67"/>
        <end position="86"/>
    </location>
</feature>
<dbReference type="GO" id="GO:0009738">
    <property type="term" value="P:abscisic acid-activated signaling pathway"/>
    <property type="evidence" value="ECO:0007669"/>
    <property type="project" value="UniProtKB-KW"/>
</dbReference>
<keyword evidence="2" id="KW-0938">Abscisic acid signaling pathway</keyword>
<evidence type="ECO:0000313" key="10">
    <source>
        <dbReference type="EMBL" id="BAD68217.1"/>
    </source>
</evidence>
<evidence type="ECO:0000256" key="1">
    <source>
        <dbReference type="ARBA" id="ARBA00004123"/>
    </source>
</evidence>
<evidence type="ECO:0000256" key="2">
    <source>
        <dbReference type="ARBA" id="ARBA00022682"/>
    </source>
</evidence>
<organism evidence="10">
    <name type="scientific">Oryza sativa subsp. japonica</name>
    <name type="common">Rice</name>
    <dbReference type="NCBI Taxonomy" id="39947"/>
    <lineage>
        <taxon>Eukaryota</taxon>
        <taxon>Viridiplantae</taxon>
        <taxon>Streptophyta</taxon>
        <taxon>Embryophyta</taxon>
        <taxon>Tracheophyta</taxon>
        <taxon>Spermatophyta</taxon>
        <taxon>Magnoliopsida</taxon>
        <taxon>Liliopsida</taxon>
        <taxon>Poales</taxon>
        <taxon>Poaceae</taxon>
        <taxon>BOP clade</taxon>
        <taxon>Oryzoideae</taxon>
        <taxon>Oryzeae</taxon>
        <taxon>Oryzinae</taxon>
        <taxon>Oryza</taxon>
        <taxon>Oryza sativa</taxon>
    </lineage>
</organism>
<feature type="region of interest" description="Disordered" evidence="8">
    <location>
        <begin position="105"/>
        <end position="131"/>
    </location>
</feature>
<evidence type="ECO:0000256" key="6">
    <source>
        <dbReference type="ARBA" id="ARBA00023242"/>
    </source>
</evidence>
<dbReference type="FunFam" id="1.20.5.170:FF:000036">
    <property type="entry name" value="ABSCISIC ACID-INSENSITIVE 5-like protein 2"/>
    <property type="match status" value="1"/>
</dbReference>
<keyword evidence="5" id="KW-0804">Transcription</keyword>
<feature type="compositionally biased region" description="Polar residues" evidence="8">
    <location>
        <begin position="230"/>
        <end position="248"/>
    </location>
</feature>
<dbReference type="Pfam" id="PF00170">
    <property type="entry name" value="bZIP_1"/>
    <property type="match status" value="1"/>
</dbReference>
<dbReference type="Gene3D" id="1.20.5.170">
    <property type="match status" value="1"/>
</dbReference>
<dbReference type="PROSITE" id="PS00036">
    <property type="entry name" value="BZIP_BASIC"/>
    <property type="match status" value="1"/>
</dbReference>
<dbReference type="EMBL" id="AP004331">
    <property type="protein sequence ID" value="BAD82679.1"/>
    <property type="molecule type" value="Genomic_DNA"/>
</dbReference>
<accession>Q5VQQ8</accession>
<dbReference type="PANTHER" id="PTHR22952">
    <property type="entry name" value="CAMP-RESPONSE ELEMENT BINDING PROTEIN-RELATED"/>
    <property type="match status" value="1"/>
</dbReference>
<feature type="region of interest" description="Disordered" evidence="8">
    <location>
        <begin position="230"/>
        <end position="256"/>
    </location>
</feature>
<dbReference type="EMBL" id="AP003247">
    <property type="protein sequence ID" value="BAD68217.1"/>
    <property type="molecule type" value="Genomic_DNA"/>
</dbReference>
<dbReference type="InterPro" id="IPR043452">
    <property type="entry name" value="BZIP46-like"/>
</dbReference>
<proteinExistence type="predicted"/>
<dbReference type="Proteomes" id="UP000000763">
    <property type="component" value="Chromosome 1"/>
</dbReference>
<keyword evidence="4" id="KW-0238">DNA-binding</keyword>
<reference evidence="10" key="1">
    <citation type="journal article" date="2002" name="Nature">
        <title>The genome sequence and structure of rice chromosome 1.</title>
        <authorList>
            <person name="Sasaki T."/>
            <person name="Matsumoto T."/>
            <person name="Yamamoto K."/>
            <person name="Sakata K."/>
            <person name="Baba T."/>
            <person name="Katayose Y."/>
            <person name="Wu J."/>
            <person name="Niimura Y."/>
            <person name="Cheng Z."/>
            <person name="Nagamura Y."/>
            <person name="Antonio B.A."/>
            <person name="Kanamori H."/>
            <person name="Hosokawa S."/>
            <person name="Masukawa M."/>
            <person name="Arikawa K."/>
            <person name="Chiden Y."/>
            <person name="Hayashi M."/>
            <person name="Okamoto M."/>
            <person name="Ando T."/>
            <person name="Aoki H."/>
            <person name="Arita K."/>
            <person name="Hamada M."/>
            <person name="Harada C."/>
            <person name="Hijishita S."/>
            <person name="Honda M."/>
            <person name="Ichikawa Y."/>
            <person name="Idonuma A."/>
            <person name="Iijima M."/>
            <person name="Ikeda M."/>
            <person name="Ikeno M."/>
            <person name="Itoh S."/>
            <person name="Itoh T."/>
            <person name="Itoh Y."/>
            <person name="Itoh Y."/>
            <person name="Iwabuchi A."/>
            <person name="Kamiya K."/>
            <person name="Karasawa W."/>
            <person name="Katagiri S."/>
            <person name="Kikuta A."/>
            <person name="Kobayashi N."/>
            <person name="Kono I."/>
            <person name="Machita K."/>
            <person name="Maehara T."/>
            <person name="Mizuno H."/>
            <person name="Mizubayashi T."/>
            <person name="Mukai Y."/>
            <person name="Nagasaki H."/>
            <person name="Nakashima M."/>
            <person name="Nakama Y."/>
            <person name="Nakamichi Y."/>
            <person name="Nakamura M."/>
            <person name="Namiki N."/>
            <person name="Negishi M."/>
            <person name="Ohta I."/>
            <person name="Ono N."/>
            <person name="Saji S."/>
            <person name="Sakai K."/>
            <person name="Shibata M."/>
            <person name="Shimokawa T."/>
            <person name="Shomura A."/>
            <person name="Song J."/>
            <person name="Takazaki Y."/>
            <person name="Terasawa K."/>
            <person name="Tsuji K."/>
            <person name="Waki K."/>
            <person name="Yamagata H."/>
            <person name="Yamane H."/>
            <person name="Yoshiki S."/>
            <person name="Yoshihara R."/>
            <person name="Yukawa K."/>
            <person name="Zhong H."/>
            <person name="Iwama H."/>
            <person name="Endo T."/>
            <person name="Ito H."/>
            <person name="Hahn J.H."/>
            <person name="Kim H.I."/>
            <person name="Eun M.Y."/>
            <person name="Yano M."/>
            <person name="Jiang J."/>
            <person name="Gojobori T."/>
        </authorList>
    </citation>
    <scope>NUCLEOTIDE SEQUENCE</scope>
</reference>
<dbReference type="GO" id="GO:0045893">
    <property type="term" value="P:positive regulation of DNA-templated transcription"/>
    <property type="evidence" value="ECO:0007669"/>
    <property type="project" value="InterPro"/>
</dbReference>
<evidence type="ECO:0000256" key="8">
    <source>
        <dbReference type="SAM" id="MobiDB-lite"/>
    </source>
</evidence>
<feature type="region of interest" description="Disordered" evidence="8">
    <location>
        <begin position="1"/>
        <end position="24"/>
    </location>
</feature>
<feature type="compositionally biased region" description="Polar residues" evidence="8">
    <location>
        <begin position="68"/>
        <end position="77"/>
    </location>
</feature>
<feature type="compositionally biased region" description="Gly residues" evidence="8">
    <location>
        <begin position="1"/>
        <end position="13"/>
    </location>
</feature>
<dbReference type="GO" id="GO:0003700">
    <property type="term" value="F:DNA-binding transcription factor activity"/>
    <property type="evidence" value="ECO:0007669"/>
    <property type="project" value="InterPro"/>
</dbReference>
<keyword evidence="6" id="KW-0539">Nucleus</keyword>
<evidence type="ECO:0000256" key="7">
    <source>
        <dbReference type="SAM" id="Coils"/>
    </source>
</evidence>
<dbReference type="SMART" id="SM00338">
    <property type="entry name" value="BRLZ"/>
    <property type="match status" value="1"/>
</dbReference>
<gene>
    <name evidence="11" type="ORF">OSJNBa0085D07.5</name>
    <name evidence="10" type="ORF">P0425G02.36</name>
</gene>
<reference evidence="12" key="2">
    <citation type="journal article" date="2005" name="Nature">
        <title>The map-based sequence of the rice genome.</title>
        <authorList>
            <consortium name="International rice genome sequencing project (IRGSP)"/>
            <person name="Matsumoto T."/>
            <person name="Wu J."/>
            <person name="Kanamori H."/>
            <person name="Katayose Y."/>
            <person name="Fujisawa M."/>
            <person name="Namiki N."/>
            <person name="Mizuno H."/>
            <person name="Yamamoto K."/>
            <person name="Antonio B.A."/>
            <person name="Baba T."/>
            <person name="Sakata K."/>
            <person name="Nagamura Y."/>
            <person name="Aoki H."/>
            <person name="Arikawa K."/>
            <person name="Arita K."/>
            <person name="Bito T."/>
            <person name="Chiden Y."/>
            <person name="Fujitsuka N."/>
            <person name="Fukunaka R."/>
            <person name="Hamada M."/>
            <person name="Harada C."/>
            <person name="Hayashi A."/>
            <person name="Hijishita S."/>
            <person name="Honda M."/>
            <person name="Hosokawa S."/>
            <person name="Ichikawa Y."/>
            <person name="Idonuma A."/>
            <person name="Iijima M."/>
            <person name="Ikeda M."/>
            <person name="Ikeno M."/>
            <person name="Ito K."/>
            <person name="Ito S."/>
            <person name="Ito T."/>
            <person name="Ito Y."/>
            <person name="Ito Y."/>
            <person name="Iwabuchi A."/>
            <person name="Kamiya K."/>
            <person name="Karasawa W."/>
            <person name="Kurita K."/>
            <person name="Katagiri S."/>
            <person name="Kikuta A."/>
            <person name="Kobayashi H."/>
            <person name="Kobayashi N."/>
            <person name="Machita K."/>
            <person name="Maehara T."/>
            <person name="Masukawa M."/>
            <person name="Mizubayashi T."/>
            <person name="Mukai Y."/>
            <person name="Nagasaki H."/>
            <person name="Nagata Y."/>
            <person name="Naito S."/>
            <person name="Nakashima M."/>
            <person name="Nakama Y."/>
            <person name="Nakamichi Y."/>
            <person name="Nakamura M."/>
            <person name="Meguro A."/>
            <person name="Negishi M."/>
            <person name="Ohta I."/>
            <person name="Ohta T."/>
            <person name="Okamoto M."/>
            <person name="Ono N."/>
            <person name="Saji S."/>
            <person name="Sakaguchi M."/>
            <person name="Sakai K."/>
            <person name="Shibata M."/>
            <person name="Shimokawa T."/>
            <person name="Song J."/>
            <person name="Takazaki Y."/>
            <person name="Terasawa K."/>
            <person name="Tsugane M."/>
            <person name="Tsuji K."/>
            <person name="Ueda S."/>
            <person name="Waki K."/>
            <person name="Yamagata H."/>
            <person name="Yamamoto M."/>
            <person name="Yamamoto S."/>
            <person name="Yamane H."/>
            <person name="Yoshiki S."/>
            <person name="Yoshihara R."/>
            <person name="Yukawa K."/>
            <person name="Zhong H."/>
            <person name="Yano M."/>
            <person name="Yuan Q."/>
            <person name="Ouyang S."/>
            <person name="Liu J."/>
            <person name="Jones K.M."/>
            <person name="Gansberger K."/>
            <person name="Moffat K."/>
            <person name="Hill J."/>
            <person name="Bera J."/>
            <person name="Fadrosh D."/>
            <person name="Jin S."/>
            <person name="Johri S."/>
            <person name="Kim M."/>
            <person name="Overton L."/>
            <person name="Reardon M."/>
            <person name="Tsitrin T."/>
            <person name="Vuong H."/>
            <person name="Weaver B."/>
            <person name="Ciecko A."/>
            <person name="Tallon L."/>
            <person name="Jackson J."/>
            <person name="Pai G."/>
            <person name="Aken S.V."/>
            <person name="Utterback T."/>
            <person name="Reidmuller S."/>
            <person name="Feldblyum T."/>
            <person name="Hsiao J."/>
            <person name="Zismann V."/>
            <person name="Iobst S."/>
            <person name="de Vazeille A.R."/>
            <person name="Buell C.R."/>
            <person name="Ying K."/>
            <person name="Li Y."/>
            <person name="Lu T."/>
            <person name="Huang Y."/>
            <person name="Zhao Q."/>
            <person name="Feng Q."/>
            <person name="Zhang L."/>
            <person name="Zhu J."/>
            <person name="Weng Q."/>
            <person name="Mu J."/>
            <person name="Lu Y."/>
            <person name="Fan D."/>
            <person name="Liu Y."/>
            <person name="Guan J."/>
            <person name="Zhang Y."/>
            <person name="Yu S."/>
            <person name="Liu X."/>
            <person name="Zhang Y."/>
            <person name="Hong G."/>
            <person name="Han B."/>
            <person name="Choisne N."/>
            <person name="Demange N."/>
            <person name="Orjeda G."/>
            <person name="Samain S."/>
            <person name="Cattolico L."/>
            <person name="Pelletier E."/>
            <person name="Couloux A."/>
            <person name="Segurens B."/>
            <person name="Wincker P."/>
            <person name="D'Hont A."/>
            <person name="Scarpelli C."/>
            <person name="Weissenbach J."/>
            <person name="Salanoubat M."/>
            <person name="Quetier F."/>
            <person name="Yu Y."/>
            <person name="Kim H.R."/>
            <person name="Rambo T."/>
            <person name="Currie J."/>
            <person name="Collura K."/>
            <person name="Luo M."/>
            <person name="Yang T."/>
            <person name="Ammiraju J.S.S."/>
            <person name="Engler F."/>
            <person name="Soderlund C."/>
            <person name="Wing R.A."/>
            <person name="Palmer L.E."/>
            <person name="de la Bastide M."/>
            <person name="Spiegel L."/>
            <person name="Nascimento L."/>
            <person name="Zutavern T."/>
            <person name="O'Shaughnessy A."/>
            <person name="Dike S."/>
            <person name="Dedhia N."/>
            <person name="Preston R."/>
            <person name="Balija V."/>
            <person name="McCombie W.R."/>
            <person name="Chow T."/>
            <person name="Chen H."/>
            <person name="Chung M."/>
            <person name="Chen C."/>
            <person name="Shaw J."/>
            <person name="Wu H."/>
            <person name="Hsiao K."/>
            <person name="Chao Y."/>
            <person name="Chu M."/>
            <person name="Cheng C."/>
            <person name="Hour A."/>
            <person name="Lee P."/>
            <person name="Lin S."/>
            <person name="Lin Y."/>
            <person name="Liou J."/>
            <person name="Liu S."/>
            <person name="Hsing Y."/>
            <person name="Raghuvanshi S."/>
            <person name="Mohanty A."/>
            <person name="Bharti A.K."/>
            <person name="Gaur A."/>
            <person name="Gupta V."/>
            <person name="Kumar D."/>
            <person name="Ravi V."/>
            <person name="Vij S."/>
            <person name="Kapur A."/>
            <person name="Khurana P."/>
            <person name="Khurana P."/>
            <person name="Khurana J.P."/>
            <person name="Tyagi A.K."/>
            <person name="Gaikwad K."/>
            <person name="Singh A."/>
            <person name="Dalal V."/>
            <person name="Srivastava S."/>
            <person name="Dixit A."/>
            <person name="Pal A.K."/>
            <person name="Ghazi I.A."/>
            <person name="Yadav M."/>
            <person name="Pandit A."/>
            <person name="Bhargava A."/>
            <person name="Sureshbabu K."/>
            <person name="Batra K."/>
            <person name="Sharma T.R."/>
            <person name="Mohapatra T."/>
            <person name="Singh N.K."/>
            <person name="Messing J."/>
            <person name="Nelson A.B."/>
            <person name="Fuks G."/>
            <person name="Kavchok S."/>
            <person name="Keizer G."/>
            <person name="Linton E."/>
            <person name="Llaca V."/>
            <person name="Song R."/>
            <person name="Tanyolac B."/>
            <person name="Young S."/>
            <person name="Ho-Il K."/>
            <person name="Hahn J.H."/>
            <person name="Sangsakoo G."/>
            <person name="Vanavichit A."/>
            <person name="de Mattos Luiz.A.T."/>
            <person name="Zimmer P.D."/>
            <person name="Malone G."/>
            <person name="Dellagostin O."/>
            <person name="de Oliveira A.C."/>
            <person name="Bevan M."/>
            <person name="Bancroft I."/>
            <person name="Minx P."/>
            <person name="Cordum H."/>
            <person name="Wilson R."/>
            <person name="Cheng Z."/>
            <person name="Jin W."/>
            <person name="Jiang J."/>
            <person name="Leong S.A."/>
            <person name="Iwama H."/>
            <person name="Gojobori T."/>
            <person name="Itoh T."/>
            <person name="Niimura Y."/>
            <person name="Fujii Y."/>
            <person name="Habara T."/>
            <person name="Sakai H."/>
            <person name="Sato Y."/>
            <person name="Wilson G."/>
            <person name="Kumar K."/>
            <person name="McCouch S."/>
            <person name="Juretic N."/>
            <person name="Hoen D."/>
            <person name="Wright S."/>
            <person name="Bruskiewich R."/>
            <person name="Bureau T."/>
            <person name="Miyao A."/>
            <person name="Hirochika H."/>
            <person name="Nishikawa T."/>
            <person name="Kadowaki K."/>
            <person name="Sugiura M."/>
            <person name="Burr B."/>
            <person name="Sasaki T."/>
        </authorList>
    </citation>
    <scope>NUCLEOTIDE SEQUENCE [LARGE SCALE GENOMIC DNA]</scope>
    <source>
        <strain evidence="12">cv. Nipponbare</strain>
    </source>
</reference>
<dbReference type="PROSITE" id="PS50217">
    <property type="entry name" value="BZIP"/>
    <property type="match status" value="1"/>
</dbReference>
<sequence>MASKAGGGGVARRGGGRMRSLGRQGSMYSLTLDEVQSQLGEPLHSMNLDELLRSVFPDGLAIADGAGATTSSQQHQPGSGLLRQGSITMPPELSKKTVDEVWKGIQAAPKRNAETGGGGGGGRRRRERQPTLGEVTLEDFLVKAGVVTQGSLKELSDVGNVDPVGRGVTATGTVDLAPGSHWIEQYKQQIASTDAHHHGQQGVQGAYFPNRLVPQPLNVGPGAILEPSYSDGQTSSGMIGGMSDSQTPGRKRGMSGDVADKLMERRQKRMIKNRESAARSRARKQAYTNELENKVSRLEEENVRLKRQKESDYLHYTRSNLVMENIEIHRSLINSNIIIWYDELYYFIGSVSSYNQEVFVMVIVCV</sequence>
<dbReference type="GO" id="GO:0003677">
    <property type="term" value="F:DNA binding"/>
    <property type="evidence" value="ECO:0007669"/>
    <property type="project" value="UniProtKB-KW"/>
</dbReference>
<dbReference type="CDD" id="cd14707">
    <property type="entry name" value="bZIP_plant_BZIP46"/>
    <property type="match status" value="1"/>
</dbReference>
<name>Q5VQQ8_ORYSJ</name>
<evidence type="ECO:0000313" key="11">
    <source>
        <dbReference type="EMBL" id="BAD82679.1"/>
    </source>
</evidence>
<keyword evidence="3" id="KW-0805">Transcription regulation</keyword>
<dbReference type="SUPFAM" id="SSF57959">
    <property type="entry name" value="Leucine zipper domain"/>
    <property type="match status" value="1"/>
</dbReference>
<feature type="coiled-coil region" evidence="7">
    <location>
        <begin position="281"/>
        <end position="311"/>
    </location>
</feature>
<evidence type="ECO:0000256" key="5">
    <source>
        <dbReference type="ARBA" id="ARBA00023163"/>
    </source>
</evidence>
<dbReference type="PANTHER" id="PTHR22952:SF385">
    <property type="entry name" value="ABSCISIC ACID-INSENSITIVE 5-LIKE PROTEIN 2"/>
    <property type="match status" value="1"/>
</dbReference>
<comment type="subcellular location">
    <subcellularLocation>
        <location evidence="1">Nucleus</location>
    </subcellularLocation>
</comment>
<keyword evidence="7" id="KW-0175">Coiled coil</keyword>
<evidence type="ECO:0000256" key="4">
    <source>
        <dbReference type="ARBA" id="ARBA00023125"/>
    </source>
</evidence>